<dbReference type="InterPro" id="IPR000836">
    <property type="entry name" value="PRTase_dom"/>
</dbReference>
<dbReference type="InterPro" id="IPR029057">
    <property type="entry name" value="PRTase-like"/>
</dbReference>
<sequence length="282" mass="31668">MSIQQLSGLWEGILSYLHPRHTICTACSRPIGMKSRIPGLCSHCIAAIPWIRQPICKVCGRSVECPDCRRAAFAGRQFTFNRSAVRYDTTMRAWLAAYKYNGNEGYSAVIGGILKEGYYRMQQEMSSFYREIWYPDLITWVPASPDRLVSRGFDQAGVIAEDLAGAIKVPCLPMLMRNRHTVKQSTQNRQGRMQNVAGVFSCQPQAEDWLLHIAQAKNSRATSNLYYSLKEQAAKSLPLRILLIDDIYTTGSTINSCAGALQQAARYGHTQAEIFSLTWARS</sequence>
<keyword evidence="3" id="KW-1185">Reference proteome</keyword>
<gene>
    <name evidence="2" type="ORF">AR543_22545</name>
</gene>
<dbReference type="InterPro" id="IPR051910">
    <property type="entry name" value="ComF/GntX_DNA_util-trans"/>
</dbReference>
<evidence type="ECO:0000313" key="2">
    <source>
        <dbReference type="EMBL" id="ANF98496.1"/>
    </source>
</evidence>
<dbReference type="PANTHER" id="PTHR47505">
    <property type="entry name" value="DNA UTILIZATION PROTEIN YHGH"/>
    <property type="match status" value="1"/>
</dbReference>
<dbReference type="KEGG" id="pbv:AR543_22545"/>
<dbReference type="CDD" id="cd06223">
    <property type="entry name" value="PRTases_typeI"/>
    <property type="match status" value="1"/>
</dbReference>
<protein>
    <recommendedName>
        <fullName evidence="4">Amidophosphoribosyltransferase</fullName>
    </recommendedName>
</protein>
<evidence type="ECO:0000256" key="1">
    <source>
        <dbReference type="ARBA" id="ARBA00008007"/>
    </source>
</evidence>
<accession>A0A172ZLI6</accession>
<dbReference type="AlphaFoldDB" id="A0A172ZLI6"/>
<organism evidence="2 3">
    <name type="scientific">Paenibacillus bovis</name>
    <dbReference type="NCBI Taxonomy" id="1616788"/>
    <lineage>
        <taxon>Bacteria</taxon>
        <taxon>Bacillati</taxon>
        <taxon>Bacillota</taxon>
        <taxon>Bacilli</taxon>
        <taxon>Bacillales</taxon>
        <taxon>Paenibacillaceae</taxon>
        <taxon>Paenibacillus</taxon>
    </lineage>
</organism>
<dbReference type="EMBL" id="CP013023">
    <property type="protein sequence ID" value="ANF98496.1"/>
    <property type="molecule type" value="Genomic_DNA"/>
</dbReference>
<proteinExistence type="inferred from homology"/>
<dbReference type="Proteomes" id="UP000078148">
    <property type="component" value="Chromosome"/>
</dbReference>
<dbReference type="Gene3D" id="3.40.50.2020">
    <property type="match status" value="1"/>
</dbReference>
<evidence type="ECO:0000313" key="3">
    <source>
        <dbReference type="Proteomes" id="UP000078148"/>
    </source>
</evidence>
<comment type="similarity">
    <text evidence="1">Belongs to the ComF/GntX family.</text>
</comment>
<dbReference type="STRING" id="1616788.AR543_22545"/>
<dbReference type="SUPFAM" id="SSF53271">
    <property type="entry name" value="PRTase-like"/>
    <property type="match status" value="1"/>
</dbReference>
<reference evidence="3" key="1">
    <citation type="submission" date="2015-10" db="EMBL/GenBank/DDBJ databases">
        <title>Genome of Paenibacillus bovis sp. nov.</title>
        <authorList>
            <person name="Wu Z."/>
            <person name="Gao C."/>
            <person name="Liu Z."/>
            <person name="Zheng H."/>
        </authorList>
    </citation>
    <scope>NUCLEOTIDE SEQUENCE [LARGE SCALE GENOMIC DNA]</scope>
    <source>
        <strain evidence="3">BD3526</strain>
    </source>
</reference>
<evidence type="ECO:0008006" key="4">
    <source>
        <dbReference type="Google" id="ProtNLM"/>
    </source>
</evidence>
<dbReference type="PANTHER" id="PTHR47505:SF1">
    <property type="entry name" value="DNA UTILIZATION PROTEIN YHGH"/>
    <property type="match status" value="1"/>
</dbReference>
<name>A0A172ZLI6_9BACL</name>
<reference evidence="2 3" key="2">
    <citation type="journal article" date="2016" name="Int. J. Syst. Evol. Microbiol.">
        <title>Paenibacillus bovis sp. nov., isolated from raw yak (Bos grunniens) milk.</title>
        <authorList>
            <person name="Gao C."/>
            <person name="Han J."/>
            <person name="Liu Z."/>
            <person name="Xu X."/>
            <person name="Hang F."/>
            <person name="Wu Z."/>
        </authorList>
    </citation>
    <scope>NUCLEOTIDE SEQUENCE [LARGE SCALE GENOMIC DNA]</scope>
    <source>
        <strain evidence="2 3">BD3526</strain>
    </source>
</reference>